<feature type="compositionally biased region" description="Basic and acidic residues" evidence="2">
    <location>
        <begin position="646"/>
        <end position="656"/>
    </location>
</feature>
<feature type="region of interest" description="Disordered" evidence="2">
    <location>
        <begin position="332"/>
        <end position="353"/>
    </location>
</feature>
<feature type="compositionally biased region" description="Basic and acidic residues" evidence="2">
    <location>
        <begin position="118"/>
        <end position="159"/>
    </location>
</feature>
<sequence>MSLFEDDDDDVLGGEPALTINEQYAEKYDKRKRREEVTQLTEKHGKVKFDVGGNGGDDGDDDDGDGGGSETDSEDEPEDEFGELVTPQVDAQIMKTIAMIRSRRPEVYDPSVSFFSEEGMKEAKEEWARKRKQAKESEKPMFLKDFHRKRLLENAGKEGADDEDDDDEGSGANGTAGAGATHAEEQEELKRAFKSAAFGDGEGAGEGEDSELFTVRPRSMEEIEAENREYSQFLLENMSLDNPDQKSWEDMKKSSVLDESEVFLMDYILNRGWIEKSAQRLPTYDEVVDDSEDEEAVEAAEEFENKYNFRFEEEGSAQIVGHARDIEGLARRKDDRRKRKREQQKQRKAEEKLKKAEELKRLKNLKMEELRERLTKIRDMAGGDVVGFDVVDLEKDFDPNDYDSKMQQAFSDSYYNAEDATIKPEFDDDIDISDITGGKGTDRPKLKKQPPPPPVEGDDADGDFVMDADYMPGGEYYGGEHDGTADADAGTAAGSEPGRPLSKKERKKLQKEQRAAAGKGKGEMNLDEYLNEYYQLDYEDMIGDLPTRFKYRQVEPQTFGLKPEEILEAEDADLNALISLKKLAPYRRTEVVERDLAKWNKGKKKRLYEFRSKLKARAHGGGGRRRRRGGGGGDGDGAEAEAEVDAAARERTRRAGIDAGRLGTYSGKAPRKRPRTQ</sequence>
<comment type="similarity">
    <text evidence="1">Belongs to the KRI1 family.</text>
</comment>
<feature type="region of interest" description="Disordered" evidence="2">
    <location>
        <begin position="421"/>
        <end position="522"/>
    </location>
</feature>
<feature type="compositionally biased region" description="Acidic residues" evidence="2">
    <location>
        <begin position="160"/>
        <end position="169"/>
    </location>
</feature>
<keyword evidence="5" id="KW-1185">Reference proteome</keyword>
<gene>
    <name evidence="4" type="primary">kri1</name>
    <name evidence="4" type="ORF">HK105_205115</name>
</gene>
<reference evidence="4 5" key="1">
    <citation type="submission" date="2023-09" db="EMBL/GenBank/DDBJ databases">
        <title>Pangenome analysis of Batrachochytrium dendrobatidis and related Chytrids.</title>
        <authorList>
            <person name="Yacoub M.N."/>
            <person name="Stajich J.E."/>
            <person name="James T.Y."/>
        </authorList>
    </citation>
    <scope>NUCLEOTIDE SEQUENCE [LARGE SCALE GENOMIC DNA]</scope>
    <source>
        <strain evidence="4 5">JEL0888</strain>
    </source>
</reference>
<feature type="region of interest" description="Disordered" evidence="2">
    <location>
        <begin position="29"/>
        <end position="89"/>
    </location>
</feature>
<feature type="compositionally biased region" description="Basic and acidic residues" evidence="2">
    <location>
        <begin position="29"/>
        <end position="49"/>
    </location>
</feature>
<feature type="compositionally biased region" description="Basic and acidic residues" evidence="2">
    <location>
        <begin position="510"/>
        <end position="522"/>
    </location>
</feature>
<dbReference type="PANTHER" id="PTHR14490">
    <property type="entry name" value="ZINC FINGER, ZZ TYPE"/>
    <property type="match status" value="1"/>
</dbReference>
<feature type="region of interest" description="Disordered" evidence="2">
    <location>
        <begin position="117"/>
        <end position="220"/>
    </location>
</feature>
<dbReference type="Pfam" id="PF12936">
    <property type="entry name" value="Kri1_C"/>
    <property type="match status" value="1"/>
</dbReference>
<dbReference type="EMBL" id="JADGIZ020000025">
    <property type="protein sequence ID" value="KAL2915250.1"/>
    <property type="molecule type" value="Genomic_DNA"/>
</dbReference>
<comment type="caution">
    <text evidence="4">The sequence shown here is derived from an EMBL/GenBank/DDBJ whole genome shotgun (WGS) entry which is preliminary data.</text>
</comment>
<feature type="compositionally biased region" description="Acidic residues" evidence="2">
    <location>
        <begin position="456"/>
        <end position="466"/>
    </location>
</feature>
<feature type="compositionally biased region" description="Basic and acidic residues" evidence="2">
    <location>
        <begin position="182"/>
        <end position="191"/>
    </location>
</feature>
<dbReference type="PANTHER" id="PTHR14490:SF5">
    <property type="entry name" value="PROTEIN KRI1 HOMOLOG"/>
    <property type="match status" value="1"/>
</dbReference>
<evidence type="ECO:0000259" key="3">
    <source>
        <dbReference type="Pfam" id="PF12936"/>
    </source>
</evidence>
<evidence type="ECO:0000256" key="2">
    <source>
        <dbReference type="SAM" id="MobiDB-lite"/>
    </source>
</evidence>
<dbReference type="InterPro" id="IPR024626">
    <property type="entry name" value="Kri1-like_C"/>
</dbReference>
<evidence type="ECO:0000313" key="5">
    <source>
        <dbReference type="Proteomes" id="UP001527925"/>
    </source>
</evidence>
<feature type="compositionally biased region" description="Acidic residues" evidence="2">
    <location>
        <begin position="57"/>
        <end position="82"/>
    </location>
</feature>
<name>A0ABR4N6V1_9FUNG</name>
<feature type="domain" description="Kri1-like C-terminal" evidence="3">
    <location>
        <begin position="525"/>
        <end position="613"/>
    </location>
</feature>
<evidence type="ECO:0000313" key="4">
    <source>
        <dbReference type="EMBL" id="KAL2915250.1"/>
    </source>
</evidence>
<proteinExistence type="inferred from homology"/>
<organism evidence="4 5">
    <name type="scientific">Polyrhizophydium stewartii</name>
    <dbReference type="NCBI Taxonomy" id="2732419"/>
    <lineage>
        <taxon>Eukaryota</taxon>
        <taxon>Fungi</taxon>
        <taxon>Fungi incertae sedis</taxon>
        <taxon>Chytridiomycota</taxon>
        <taxon>Chytridiomycota incertae sedis</taxon>
        <taxon>Chytridiomycetes</taxon>
        <taxon>Rhizophydiales</taxon>
        <taxon>Rhizophydiales incertae sedis</taxon>
        <taxon>Polyrhizophydium</taxon>
    </lineage>
</organism>
<feature type="compositionally biased region" description="Basic residues" evidence="2">
    <location>
        <begin position="613"/>
        <end position="629"/>
    </location>
</feature>
<dbReference type="InterPro" id="IPR018034">
    <property type="entry name" value="Kri1"/>
</dbReference>
<evidence type="ECO:0000256" key="1">
    <source>
        <dbReference type="ARBA" id="ARBA00007473"/>
    </source>
</evidence>
<protein>
    <submittedName>
        <fullName evidence="4">Kinetochore protein Spc24</fullName>
    </submittedName>
</protein>
<dbReference type="Pfam" id="PF05178">
    <property type="entry name" value="Kri1"/>
    <property type="match status" value="1"/>
</dbReference>
<feature type="compositionally biased region" description="Basic and acidic residues" evidence="2">
    <location>
        <begin position="343"/>
        <end position="353"/>
    </location>
</feature>
<feature type="region of interest" description="Disordered" evidence="2">
    <location>
        <begin position="610"/>
        <end position="677"/>
    </location>
</feature>
<dbReference type="Proteomes" id="UP001527925">
    <property type="component" value="Unassembled WGS sequence"/>
</dbReference>
<accession>A0ABR4N6V1</accession>